<dbReference type="Proteomes" id="UP000005204">
    <property type="component" value="Unassembled WGS sequence"/>
</dbReference>
<sequence length="383" mass="44225">MKIKIILLLLVQVLARKRSNYIKAASNFTSLGYKCGFSVEEIDVQTEDGYILKMFHIEGDKRRPVLLLHGIVDSADTFILRGQNSLAATLAREGYDVWAANTRGSTYSRRHVTLEPSDKRFWEFTFHEVGYYDLPAFINHILKVNGVKKLSAVAHSQGNTNFYVLGATRPEYNEKVRVLTSLGPVCFLTYVPTVFELMIQSRIVINEVLLAFDEEEIFSPSLRKFIRYWCTETVMRVRICRDIFFELAGKDEQEFEEEFVPVVLNHYPTATSRRNIMHLAQISEKTRFSQYDFGRAQNLKVYNAVSAPEYDLGKVTMPVALFVGKNDKLTSAKDVRLLLNSLPNIVEYRQMSRDQFNHIDHVWGRNMDAYLFPHVLKVLKKVL</sequence>
<dbReference type="AlphaFoldDB" id="A0A8R2DLT1"/>
<comment type="similarity">
    <text evidence="1 7">Belongs to the AB hydrolase superfamily. Lipase family.</text>
</comment>
<dbReference type="GO" id="GO:0016788">
    <property type="term" value="F:hydrolase activity, acting on ester bonds"/>
    <property type="evidence" value="ECO:0007669"/>
    <property type="project" value="InterPro"/>
</dbReference>
<evidence type="ECO:0000256" key="9">
    <source>
        <dbReference type="SAM" id="SignalP"/>
    </source>
</evidence>
<proteinExistence type="inferred from homology"/>
<reference evidence="11" key="2">
    <citation type="submission" date="2022-06" db="UniProtKB">
        <authorList>
            <consortium name="EnsemblMetazoa"/>
        </authorList>
    </citation>
    <scope>IDENTIFICATION</scope>
    <source>
        <strain evidence="11">p50T (Dazao)</strain>
    </source>
</reference>
<dbReference type="InterPro" id="IPR025483">
    <property type="entry name" value="Lipase_euk"/>
</dbReference>
<evidence type="ECO:0000313" key="11">
    <source>
        <dbReference type="EnsemblMetazoa" id="XP_021204176.1"/>
    </source>
</evidence>
<protein>
    <recommendedName>
        <fullName evidence="7">Lipase</fullName>
    </recommendedName>
</protein>
<evidence type="ECO:0000259" key="10">
    <source>
        <dbReference type="Pfam" id="PF00561"/>
    </source>
</evidence>
<feature type="active site" description="Charge relay system" evidence="8">
    <location>
        <position position="358"/>
    </location>
</feature>
<dbReference type="SUPFAM" id="SSF53474">
    <property type="entry name" value="alpha/beta-Hydrolases"/>
    <property type="match status" value="1"/>
</dbReference>
<evidence type="ECO:0000256" key="5">
    <source>
        <dbReference type="ARBA" id="ARBA00023098"/>
    </source>
</evidence>
<feature type="chain" id="PRO_5035921550" description="Lipase" evidence="9">
    <location>
        <begin position="16"/>
        <end position="383"/>
    </location>
</feature>
<evidence type="ECO:0000256" key="2">
    <source>
        <dbReference type="ARBA" id="ARBA00022729"/>
    </source>
</evidence>
<evidence type="ECO:0000256" key="3">
    <source>
        <dbReference type="ARBA" id="ARBA00022801"/>
    </source>
</evidence>
<organism evidence="11 12">
    <name type="scientific">Bombyx mori</name>
    <name type="common">Silk moth</name>
    <dbReference type="NCBI Taxonomy" id="7091"/>
    <lineage>
        <taxon>Eukaryota</taxon>
        <taxon>Metazoa</taxon>
        <taxon>Ecdysozoa</taxon>
        <taxon>Arthropoda</taxon>
        <taxon>Hexapoda</taxon>
        <taxon>Insecta</taxon>
        <taxon>Pterygota</taxon>
        <taxon>Neoptera</taxon>
        <taxon>Endopterygota</taxon>
        <taxon>Lepidoptera</taxon>
        <taxon>Glossata</taxon>
        <taxon>Ditrysia</taxon>
        <taxon>Bombycoidea</taxon>
        <taxon>Bombycidae</taxon>
        <taxon>Bombycinae</taxon>
        <taxon>Bombyx</taxon>
    </lineage>
</organism>
<keyword evidence="12" id="KW-1185">Reference proteome</keyword>
<dbReference type="PANTHER" id="PTHR11005">
    <property type="entry name" value="LYSOSOMAL ACID LIPASE-RELATED"/>
    <property type="match status" value="1"/>
</dbReference>
<dbReference type="InterPro" id="IPR000073">
    <property type="entry name" value="AB_hydrolase_1"/>
</dbReference>
<keyword evidence="4 7" id="KW-0442">Lipid degradation</keyword>
<feature type="active site" description="Charge relay system" evidence="8">
    <location>
        <position position="327"/>
    </location>
</feature>
<dbReference type="InterPro" id="IPR029058">
    <property type="entry name" value="AB_hydrolase_fold"/>
</dbReference>
<evidence type="ECO:0000256" key="7">
    <source>
        <dbReference type="PIRNR" id="PIRNR000862"/>
    </source>
</evidence>
<evidence type="ECO:0000256" key="6">
    <source>
        <dbReference type="ARBA" id="ARBA00023180"/>
    </source>
</evidence>
<feature type="active site" description="Nucleophile" evidence="8">
    <location>
        <position position="156"/>
    </location>
</feature>
<feature type="domain" description="AB hydrolase-1" evidence="10">
    <location>
        <begin position="64"/>
        <end position="361"/>
    </location>
</feature>
<name>A0A8R2DLT1_BOMMO</name>
<dbReference type="FunFam" id="3.40.50.1820:FF:000057">
    <property type="entry name" value="Lipase"/>
    <property type="match status" value="1"/>
</dbReference>
<dbReference type="Gene3D" id="3.40.50.1820">
    <property type="entry name" value="alpha/beta hydrolase"/>
    <property type="match status" value="1"/>
</dbReference>
<dbReference type="PIRSF" id="PIRSF000862">
    <property type="entry name" value="Steryl_ester_lip"/>
    <property type="match status" value="1"/>
</dbReference>
<feature type="signal peptide" evidence="9">
    <location>
        <begin position="1"/>
        <end position="15"/>
    </location>
</feature>
<dbReference type="EnsemblMetazoa" id="XM_021348501.2">
    <property type="protein sequence ID" value="XP_021204176.1"/>
    <property type="gene ID" value="LOC110385344"/>
</dbReference>
<keyword evidence="6" id="KW-0325">Glycoprotein</keyword>
<dbReference type="GO" id="GO:0016042">
    <property type="term" value="P:lipid catabolic process"/>
    <property type="evidence" value="ECO:0007669"/>
    <property type="project" value="UniProtKB-KW"/>
</dbReference>
<keyword evidence="3 7" id="KW-0378">Hydrolase</keyword>
<dbReference type="Pfam" id="PF00561">
    <property type="entry name" value="Abhydrolase_1"/>
    <property type="match status" value="1"/>
</dbReference>
<reference evidence="12" key="1">
    <citation type="journal article" date="2008" name="Insect Biochem. Mol. Biol.">
        <title>The genome of a lepidopteran model insect, the silkworm Bombyx mori.</title>
        <authorList>
            <consortium name="International Silkworm Genome Consortium"/>
        </authorList>
    </citation>
    <scope>NUCLEOTIDE SEQUENCE [LARGE SCALE GENOMIC DNA]</scope>
    <source>
        <strain evidence="12">p50T</strain>
    </source>
</reference>
<evidence type="ECO:0000256" key="8">
    <source>
        <dbReference type="PIRSR" id="PIRSR000862-1"/>
    </source>
</evidence>
<evidence type="ECO:0000256" key="4">
    <source>
        <dbReference type="ARBA" id="ARBA00022963"/>
    </source>
</evidence>
<accession>A0A8R2DLT1</accession>
<keyword evidence="2 9" id="KW-0732">Signal</keyword>
<evidence type="ECO:0000256" key="1">
    <source>
        <dbReference type="ARBA" id="ARBA00010701"/>
    </source>
</evidence>
<evidence type="ECO:0000313" key="12">
    <source>
        <dbReference type="Proteomes" id="UP000005204"/>
    </source>
</evidence>
<keyword evidence="5" id="KW-0443">Lipid metabolism</keyword>